<feature type="compositionally biased region" description="Low complexity" evidence="2">
    <location>
        <begin position="457"/>
        <end position="475"/>
    </location>
</feature>
<accession>A0A8X7YBP2</accession>
<feature type="coiled-coil region" evidence="1">
    <location>
        <begin position="25"/>
        <end position="122"/>
    </location>
</feature>
<dbReference type="EMBL" id="JAAWWB010000030">
    <property type="protein sequence ID" value="KAG6745638.1"/>
    <property type="molecule type" value="Genomic_DNA"/>
</dbReference>
<feature type="compositionally biased region" description="Acidic residues" evidence="2">
    <location>
        <begin position="444"/>
        <end position="456"/>
    </location>
</feature>
<proteinExistence type="predicted"/>
<reference evidence="3" key="1">
    <citation type="journal article" date="2020" name="bioRxiv">
        <title>Hybrid origin of Populus tomentosa Carr. identified through genome sequencing and phylogenomic analysis.</title>
        <authorList>
            <person name="An X."/>
            <person name="Gao K."/>
            <person name="Chen Z."/>
            <person name="Li J."/>
            <person name="Yang X."/>
            <person name="Yang X."/>
            <person name="Zhou J."/>
            <person name="Guo T."/>
            <person name="Zhao T."/>
            <person name="Huang S."/>
            <person name="Miao D."/>
            <person name="Khan W.U."/>
            <person name="Rao P."/>
            <person name="Ye M."/>
            <person name="Lei B."/>
            <person name="Liao W."/>
            <person name="Wang J."/>
            <person name="Ji L."/>
            <person name="Li Y."/>
            <person name="Guo B."/>
            <person name="Mustafa N.S."/>
            <person name="Li S."/>
            <person name="Yun Q."/>
            <person name="Keller S.R."/>
            <person name="Mao J."/>
            <person name="Zhang R."/>
            <person name="Strauss S.H."/>
        </authorList>
    </citation>
    <scope>NUCLEOTIDE SEQUENCE</scope>
    <source>
        <strain evidence="3">GM15</strain>
        <tissue evidence="3">Leaf</tissue>
    </source>
</reference>
<feature type="region of interest" description="Disordered" evidence="2">
    <location>
        <begin position="392"/>
        <end position="502"/>
    </location>
</feature>
<dbReference type="Proteomes" id="UP000886885">
    <property type="component" value="Chromosome 15D"/>
</dbReference>
<protein>
    <submittedName>
        <fullName evidence="3">Uncharacterized protein</fullName>
    </submittedName>
</protein>
<dbReference type="AlphaFoldDB" id="A0A8X7YBP2"/>
<name>A0A8X7YBP2_POPTO</name>
<evidence type="ECO:0000313" key="4">
    <source>
        <dbReference type="Proteomes" id="UP000886885"/>
    </source>
</evidence>
<organism evidence="3 4">
    <name type="scientific">Populus tomentosa</name>
    <name type="common">Chinese white poplar</name>
    <dbReference type="NCBI Taxonomy" id="118781"/>
    <lineage>
        <taxon>Eukaryota</taxon>
        <taxon>Viridiplantae</taxon>
        <taxon>Streptophyta</taxon>
        <taxon>Embryophyta</taxon>
        <taxon>Tracheophyta</taxon>
        <taxon>Spermatophyta</taxon>
        <taxon>Magnoliopsida</taxon>
        <taxon>eudicotyledons</taxon>
        <taxon>Gunneridae</taxon>
        <taxon>Pentapetalae</taxon>
        <taxon>rosids</taxon>
        <taxon>fabids</taxon>
        <taxon>Malpighiales</taxon>
        <taxon>Salicaceae</taxon>
        <taxon>Saliceae</taxon>
        <taxon>Populus</taxon>
    </lineage>
</organism>
<sequence>MEVSAEEVEITVLKNCKCGEFEKRIVELEWEIQKKSIEYHVLEAKLKELGEEKNGLANEVNGLRAKIGEVKEVDGVVDLTAEEEEDKMVQLMIENKVLEYEKKSASREVEAWKEKYKELELYALKLNGGVVLKGGKRGEDGADATCNTPGKGFYTLTLIVYDKGGAGVPADQFLRFIIEFLSQFQFYPVAPKGKAALFTFPGLNFLFVEVGTPFNDIMCSHTVCGKPSVYLDSEGKCSGQVRKSLSFEEGKSPSKKIAPSTPGYVRRAAPNFINIGDSDDEFDANGIQMFTSDGQGNGKVCISMDHPLERTPDSKTRKISEISLKGAVCNQIRKEYMDAVHDNVPHVSTPKRKRAANVIASDTESDVDDNVPISKLKRLHLQESIPHVVSMDSVPPNIDDVKGPVTRSRRRLATLRNDEGKVKASISPSNTSKTKYHRGIPTTDDVEDSESDDAGSDSESGSLDGFIVSDDTYASDADDTSSESEEKPSDGNDAFGLSDDGSDDDTDFGMILSRFQRSKDHKFKWEFEGDMLSDFGKDPELCMKAVCALYRQQSDEEKLNKETLHGNGRGFSKFDAPRGSKLAEFLIDGDPSGDLKKSVMELQAHNSKGVTLCRKLATHYSKQLFQIYKNKEDPLFLPQDQASQ</sequence>
<evidence type="ECO:0000256" key="2">
    <source>
        <dbReference type="SAM" id="MobiDB-lite"/>
    </source>
</evidence>
<keyword evidence="4" id="KW-1185">Reference proteome</keyword>
<evidence type="ECO:0000313" key="3">
    <source>
        <dbReference type="EMBL" id="KAG6745638.1"/>
    </source>
</evidence>
<dbReference type="PANTHER" id="PTHR34380">
    <property type="entry name" value="BNAA03G12380D PROTEIN"/>
    <property type="match status" value="1"/>
</dbReference>
<dbReference type="PANTHER" id="PTHR34380:SF1">
    <property type="entry name" value="OS01G0221300 PROTEIN"/>
    <property type="match status" value="1"/>
</dbReference>
<evidence type="ECO:0000256" key="1">
    <source>
        <dbReference type="SAM" id="Coils"/>
    </source>
</evidence>
<gene>
    <name evidence="3" type="ORF">POTOM_050136</name>
</gene>
<comment type="caution">
    <text evidence="3">The sequence shown here is derived from an EMBL/GenBank/DDBJ whole genome shotgun (WGS) entry which is preliminary data.</text>
</comment>
<keyword evidence="1" id="KW-0175">Coiled coil</keyword>
<dbReference type="OrthoDB" id="1899721at2759"/>